<dbReference type="GO" id="GO:0070043">
    <property type="term" value="F:rRNA (guanine-N7-)-methyltransferase activity"/>
    <property type="evidence" value="ECO:0007669"/>
    <property type="project" value="UniProtKB-UniRule"/>
</dbReference>
<comment type="similarity">
    <text evidence="6">Belongs to the methyltransferase superfamily. RNA methyltransferase RsmG family.</text>
</comment>
<dbReference type="RefSeq" id="WP_078788690.1">
    <property type="nucleotide sequence ID" value="NZ_FUWR01000001.1"/>
</dbReference>
<dbReference type="NCBIfam" id="TIGR00138">
    <property type="entry name" value="rsmG_gidB"/>
    <property type="match status" value="1"/>
</dbReference>
<evidence type="ECO:0000256" key="2">
    <source>
        <dbReference type="ARBA" id="ARBA00022552"/>
    </source>
</evidence>
<organism evidence="7 8">
    <name type="scientific">Trichlorobacter thiogenes</name>
    <dbReference type="NCBI Taxonomy" id="115783"/>
    <lineage>
        <taxon>Bacteria</taxon>
        <taxon>Pseudomonadati</taxon>
        <taxon>Thermodesulfobacteriota</taxon>
        <taxon>Desulfuromonadia</taxon>
        <taxon>Geobacterales</taxon>
        <taxon>Geobacteraceae</taxon>
        <taxon>Trichlorobacter</taxon>
    </lineage>
</organism>
<dbReference type="EMBL" id="FUWR01000001">
    <property type="protein sequence ID" value="SJZ38755.1"/>
    <property type="molecule type" value="Genomic_DNA"/>
</dbReference>
<keyword evidence="5 6" id="KW-0949">S-adenosyl-L-methionine</keyword>
<dbReference type="Gene3D" id="3.40.50.150">
    <property type="entry name" value="Vaccinia Virus protein VP39"/>
    <property type="match status" value="1"/>
</dbReference>
<evidence type="ECO:0000256" key="4">
    <source>
        <dbReference type="ARBA" id="ARBA00022679"/>
    </source>
</evidence>
<dbReference type="InterPro" id="IPR003682">
    <property type="entry name" value="rRNA_ssu_MeTfrase_G"/>
</dbReference>
<dbReference type="PANTHER" id="PTHR31760:SF0">
    <property type="entry name" value="S-ADENOSYL-L-METHIONINE-DEPENDENT METHYLTRANSFERASES SUPERFAMILY PROTEIN"/>
    <property type="match status" value="1"/>
</dbReference>
<keyword evidence="4 6" id="KW-0808">Transferase</keyword>
<dbReference type="Proteomes" id="UP000190102">
    <property type="component" value="Unassembled WGS sequence"/>
</dbReference>
<comment type="function">
    <text evidence="6">Specifically methylates the N7 position of a guanine in 16S rRNA.</text>
</comment>
<evidence type="ECO:0000256" key="5">
    <source>
        <dbReference type="ARBA" id="ARBA00022691"/>
    </source>
</evidence>
<dbReference type="PIRSF" id="PIRSF003078">
    <property type="entry name" value="GidB"/>
    <property type="match status" value="1"/>
</dbReference>
<evidence type="ECO:0000313" key="8">
    <source>
        <dbReference type="Proteomes" id="UP000190102"/>
    </source>
</evidence>
<accession>A0A1T4K8V3</accession>
<dbReference type="STRING" id="115783.SAMN02745119_00399"/>
<dbReference type="CDD" id="cd02440">
    <property type="entry name" value="AdoMet_MTases"/>
    <property type="match status" value="1"/>
</dbReference>
<keyword evidence="3 6" id="KW-0489">Methyltransferase</keyword>
<name>A0A1T4K8V3_9BACT</name>
<keyword evidence="2 6" id="KW-0698">rRNA processing</keyword>
<comment type="subcellular location">
    <subcellularLocation>
        <location evidence="6">Cytoplasm</location>
    </subcellularLocation>
</comment>
<dbReference type="SUPFAM" id="SSF53335">
    <property type="entry name" value="S-adenosyl-L-methionine-dependent methyltransferases"/>
    <property type="match status" value="1"/>
</dbReference>
<protein>
    <recommendedName>
        <fullName evidence="6">Ribosomal RNA small subunit methyltransferase G</fullName>
        <ecNumber evidence="6">2.1.1.-</ecNumber>
    </recommendedName>
    <alternativeName>
        <fullName evidence="6">16S rRNA 7-methylguanosine methyltransferase</fullName>
        <shortName evidence="6">16S rRNA m7G methyltransferase</shortName>
    </alternativeName>
</protein>
<feature type="binding site" evidence="6">
    <location>
        <position position="143"/>
    </location>
    <ligand>
        <name>S-adenosyl-L-methionine</name>
        <dbReference type="ChEBI" id="CHEBI:59789"/>
    </ligand>
</feature>
<evidence type="ECO:0000256" key="1">
    <source>
        <dbReference type="ARBA" id="ARBA00022490"/>
    </source>
</evidence>
<evidence type="ECO:0000313" key="7">
    <source>
        <dbReference type="EMBL" id="SJZ38755.1"/>
    </source>
</evidence>
<dbReference type="OrthoDB" id="9808773at2"/>
<feature type="binding site" evidence="6">
    <location>
        <position position="75"/>
    </location>
    <ligand>
        <name>S-adenosyl-L-methionine</name>
        <dbReference type="ChEBI" id="CHEBI:59789"/>
    </ligand>
</feature>
<dbReference type="GO" id="GO:0005829">
    <property type="term" value="C:cytosol"/>
    <property type="evidence" value="ECO:0007669"/>
    <property type="project" value="TreeGrafter"/>
</dbReference>
<dbReference type="EC" id="2.1.1.-" evidence="6"/>
<dbReference type="InterPro" id="IPR029063">
    <property type="entry name" value="SAM-dependent_MTases_sf"/>
</dbReference>
<reference evidence="8" key="1">
    <citation type="submission" date="2017-02" db="EMBL/GenBank/DDBJ databases">
        <authorList>
            <person name="Varghese N."/>
            <person name="Submissions S."/>
        </authorList>
    </citation>
    <scope>NUCLEOTIDE SEQUENCE [LARGE SCALE GENOMIC DNA]</scope>
    <source>
        <strain evidence="8">ATCC BAA-34</strain>
    </source>
</reference>
<dbReference type="Pfam" id="PF02527">
    <property type="entry name" value="GidB"/>
    <property type="match status" value="1"/>
</dbReference>
<feature type="binding site" evidence="6">
    <location>
        <position position="80"/>
    </location>
    <ligand>
        <name>S-adenosyl-L-methionine</name>
        <dbReference type="ChEBI" id="CHEBI:59789"/>
    </ligand>
</feature>
<gene>
    <name evidence="6" type="primary">rsmG</name>
    <name evidence="7" type="ORF">SAMN02745119_00399</name>
</gene>
<proteinExistence type="inferred from homology"/>
<evidence type="ECO:0000256" key="3">
    <source>
        <dbReference type="ARBA" id="ARBA00022603"/>
    </source>
</evidence>
<keyword evidence="1 6" id="KW-0963">Cytoplasm</keyword>
<evidence type="ECO:0000256" key="6">
    <source>
        <dbReference type="HAMAP-Rule" id="MF_00074"/>
    </source>
</evidence>
<sequence>MNRELLTKAVAELNLELAEQQVGACELVLQELLRWNKKINLTAITSRDEMTIKHLIDSLHLVPELRSGDRVLDIGSGAGFPALVLAIARPDCLVSSIDAVGKKISFQKHICRLLKLANLEPLHGRVEQLAADRPGTFSLVTSRAFSSLALFVELAAPLVSATGRLISMRGVDGEKEAKQQQGQIESAGFGLEPPIAYRLPHKMGERSLVIMRKAR</sequence>
<dbReference type="PANTHER" id="PTHR31760">
    <property type="entry name" value="S-ADENOSYL-L-METHIONINE-DEPENDENT METHYLTRANSFERASES SUPERFAMILY PROTEIN"/>
    <property type="match status" value="1"/>
</dbReference>
<feature type="binding site" evidence="6">
    <location>
        <begin position="126"/>
        <end position="127"/>
    </location>
    <ligand>
        <name>S-adenosyl-L-methionine</name>
        <dbReference type="ChEBI" id="CHEBI:59789"/>
    </ligand>
</feature>
<dbReference type="HAMAP" id="MF_00074">
    <property type="entry name" value="16SrRNA_methyltr_G"/>
    <property type="match status" value="1"/>
</dbReference>
<dbReference type="AlphaFoldDB" id="A0A1T4K8V3"/>
<comment type="caution">
    <text evidence="6">Lacks conserved residue(s) required for the propagation of feature annotation.</text>
</comment>
<keyword evidence="8" id="KW-1185">Reference proteome</keyword>